<accession>A0A644X650</accession>
<name>A0A644X650_9ZZZZ</name>
<proteinExistence type="predicted"/>
<organism evidence="1">
    <name type="scientific">bioreactor metagenome</name>
    <dbReference type="NCBI Taxonomy" id="1076179"/>
    <lineage>
        <taxon>unclassified sequences</taxon>
        <taxon>metagenomes</taxon>
        <taxon>ecological metagenomes</taxon>
    </lineage>
</organism>
<gene>
    <name evidence="1" type="ORF">SDC9_57771</name>
</gene>
<dbReference type="EMBL" id="VSSQ01001830">
    <property type="protein sequence ID" value="MPM11427.1"/>
    <property type="molecule type" value="Genomic_DNA"/>
</dbReference>
<dbReference type="AlphaFoldDB" id="A0A644X650"/>
<comment type="caution">
    <text evidence="1">The sequence shown here is derived from an EMBL/GenBank/DDBJ whole genome shotgun (WGS) entry which is preliminary data.</text>
</comment>
<sequence length="141" mass="15957">MVLGVAFMREYQYSYLEIALFQTEQIEILGLGKGETNMANFEETGRANAAIRGYILRMLVKGRQHSLMVRRISNDLSKDGLVSDPDIWEPLKYLADMGLIEFTDVRITPYTAYERDGVVRLTTKGVRFIENGGDDEAGIDL</sequence>
<protein>
    <submittedName>
        <fullName evidence="1">Uncharacterized protein</fullName>
    </submittedName>
</protein>
<reference evidence="1" key="1">
    <citation type="submission" date="2019-08" db="EMBL/GenBank/DDBJ databases">
        <authorList>
            <person name="Kucharzyk K."/>
            <person name="Murdoch R.W."/>
            <person name="Higgins S."/>
            <person name="Loffler F."/>
        </authorList>
    </citation>
    <scope>NUCLEOTIDE SEQUENCE</scope>
</reference>
<evidence type="ECO:0000313" key="1">
    <source>
        <dbReference type="EMBL" id="MPM11427.1"/>
    </source>
</evidence>